<dbReference type="PANTHER" id="PTHR35792">
    <property type="entry name" value="GENERAL STRESS PROTEIN"/>
    <property type="match status" value="1"/>
</dbReference>
<reference evidence="3 4" key="1">
    <citation type="submission" date="2019-01" db="EMBL/GenBank/DDBJ databases">
        <authorList>
            <person name="Brito A."/>
        </authorList>
    </citation>
    <scope>NUCLEOTIDE SEQUENCE [LARGE SCALE GENOMIC DNA]</scope>
    <source>
        <strain evidence="3">1</strain>
    </source>
</reference>
<dbReference type="AlphaFoldDB" id="A0A563W558"/>
<evidence type="ECO:0000313" key="3">
    <source>
        <dbReference type="EMBL" id="VEP18808.1"/>
    </source>
</evidence>
<dbReference type="Pfam" id="PF12732">
    <property type="entry name" value="YtxH"/>
    <property type="match status" value="1"/>
</dbReference>
<feature type="region of interest" description="Disordered" evidence="1">
    <location>
        <begin position="88"/>
        <end position="112"/>
    </location>
</feature>
<organism evidence="3 4">
    <name type="scientific">Hyella patelloides LEGE 07179</name>
    <dbReference type="NCBI Taxonomy" id="945734"/>
    <lineage>
        <taxon>Bacteria</taxon>
        <taxon>Bacillati</taxon>
        <taxon>Cyanobacteriota</taxon>
        <taxon>Cyanophyceae</taxon>
        <taxon>Pleurocapsales</taxon>
        <taxon>Hyellaceae</taxon>
        <taxon>Hyella</taxon>
    </lineage>
</organism>
<keyword evidence="2" id="KW-1133">Transmembrane helix</keyword>
<accession>A0A563W558</accession>
<keyword evidence="4" id="KW-1185">Reference proteome</keyword>
<evidence type="ECO:0000256" key="2">
    <source>
        <dbReference type="SAM" id="Phobius"/>
    </source>
</evidence>
<name>A0A563W558_9CYAN</name>
<dbReference type="PANTHER" id="PTHR35792:SF1">
    <property type="entry name" value="SLL0268 PROTEIN"/>
    <property type="match status" value="1"/>
</dbReference>
<sequence length="112" mass="12126">MSRQNRAGTFVTGLAIGSAIGTAIGLLIAPRTGKETRKVLEKSVDALPELAEDLATTLQLQTNRLSEEALQNWEATLNRLQQAIAAGQEASQGEKEKIRSIQINAQQQNDLN</sequence>
<dbReference type="RefSeq" id="WP_144868300.1">
    <property type="nucleotide sequence ID" value="NZ_LR213849.1"/>
</dbReference>
<evidence type="ECO:0000313" key="4">
    <source>
        <dbReference type="Proteomes" id="UP000320055"/>
    </source>
</evidence>
<gene>
    <name evidence="3" type="ORF">H1P_920004</name>
</gene>
<feature type="compositionally biased region" description="Polar residues" evidence="1">
    <location>
        <begin position="101"/>
        <end position="112"/>
    </location>
</feature>
<dbReference type="InterPro" id="IPR052928">
    <property type="entry name" value="Desiccation-related_membrane"/>
</dbReference>
<keyword evidence="2" id="KW-0812">Transmembrane</keyword>
<feature type="transmembrane region" description="Helical" evidence="2">
    <location>
        <begin position="6"/>
        <end position="29"/>
    </location>
</feature>
<dbReference type="OrthoDB" id="464005at2"/>
<dbReference type="Proteomes" id="UP000320055">
    <property type="component" value="Unassembled WGS sequence"/>
</dbReference>
<dbReference type="EMBL" id="CAACVJ010000701">
    <property type="protein sequence ID" value="VEP18808.1"/>
    <property type="molecule type" value="Genomic_DNA"/>
</dbReference>
<dbReference type="InterPro" id="IPR024623">
    <property type="entry name" value="YtxH"/>
</dbReference>
<evidence type="ECO:0000256" key="1">
    <source>
        <dbReference type="SAM" id="MobiDB-lite"/>
    </source>
</evidence>
<keyword evidence="2" id="KW-0472">Membrane</keyword>
<proteinExistence type="predicted"/>
<protein>
    <submittedName>
        <fullName evidence="3">Gas vesicle protein</fullName>
    </submittedName>
</protein>